<dbReference type="InterPro" id="IPR054839">
    <property type="entry name" value="puhB_PGC"/>
</dbReference>
<keyword evidence="5" id="KW-1185">Reference proteome</keyword>
<dbReference type="EMBL" id="AP017372">
    <property type="protein sequence ID" value="BAU57300.1"/>
    <property type="molecule type" value="Genomic_DNA"/>
</dbReference>
<evidence type="ECO:0000256" key="1">
    <source>
        <dbReference type="SAM" id="MobiDB-lite"/>
    </source>
</evidence>
<protein>
    <submittedName>
        <fullName evidence="4">Photosynthetic complex assembly protein</fullName>
    </submittedName>
</protein>
<gene>
    <name evidence="4" type="ORF">HH1059_06130</name>
</gene>
<sequence>MKEHDFEPIPGLPERPPEGEQILWQGKPAWWSFTKRALHVRKVAAYFLIVGAWFAYTSLRDGDGVNYALGDFFGQIIIGALVCGLLIWIGRWMVKHALYTITNQRIVMRIGASWQASINLPFAQVESVDLRKHRDGHSDIMIKMDQRERLSFMFFWPHIRPWRLNRPEPMLRSLPDGDEAVKILVDALKKHVESEQKEERRGNVRENQGTTNSPAYANEAR</sequence>
<proteinExistence type="predicted"/>
<dbReference type="KEGG" id="hhk:HH1059_06130"/>
<dbReference type="RefSeq" id="WP_096408157.1">
    <property type="nucleotide sequence ID" value="NZ_AP017372.2"/>
</dbReference>
<evidence type="ECO:0000256" key="2">
    <source>
        <dbReference type="SAM" id="Phobius"/>
    </source>
</evidence>
<dbReference type="Pfam" id="PF03703">
    <property type="entry name" value="bPH_2"/>
    <property type="match status" value="1"/>
</dbReference>
<evidence type="ECO:0000259" key="3">
    <source>
        <dbReference type="Pfam" id="PF03703"/>
    </source>
</evidence>
<dbReference type="AlphaFoldDB" id="A0A0X8X812"/>
<feature type="compositionally biased region" description="Polar residues" evidence="1">
    <location>
        <begin position="205"/>
        <end position="215"/>
    </location>
</feature>
<dbReference type="InterPro" id="IPR005182">
    <property type="entry name" value="YdbS-like_PH"/>
</dbReference>
<feature type="domain" description="YdbS-like PH" evidence="3">
    <location>
        <begin position="96"/>
        <end position="133"/>
    </location>
</feature>
<dbReference type="Proteomes" id="UP000218890">
    <property type="component" value="Chromosome"/>
</dbReference>
<feature type="region of interest" description="Disordered" evidence="1">
    <location>
        <begin position="192"/>
        <end position="221"/>
    </location>
</feature>
<keyword evidence="2" id="KW-0812">Transmembrane</keyword>
<reference evidence="4" key="1">
    <citation type="submission" date="2016-02" db="EMBL/GenBank/DDBJ databases">
        <title>Halorhodospira halochloris DSM-1059 complete genome, version 2.</title>
        <authorList>
            <person name="Tsukatani Y."/>
        </authorList>
    </citation>
    <scope>NUCLEOTIDE SEQUENCE</scope>
    <source>
        <strain evidence="4">DSM 1059</strain>
    </source>
</reference>
<feature type="transmembrane region" description="Helical" evidence="2">
    <location>
        <begin position="43"/>
        <end position="60"/>
    </location>
</feature>
<evidence type="ECO:0000313" key="5">
    <source>
        <dbReference type="Proteomes" id="UP000218890"/>
    </source>
</evidence>
<dbReference type="NCBIfam" id="NF040894">
    <property type="entry name" value="puhB_PGC"/>
    <property type="match status" value="1"/>
</dbReference>
<evidence type="ECO:0000313" key="4">
    <source>
        <dbReference type="EMBL" id="BAU57300.1"/>
    </source>
</evidence>
<name>A0A0X8X812_HALHR</name>
<organism evidence="4 5">
    <name type="scientific">Halorhodospira halochloris</name>
    <name type="common">Ectothiorhodospira halochloris</name>
    <dbReference type="NCBI Taxonomy" id="1052"/>
    <lineage>
        <taxon>Bacteria</taxon>
        <taxon>Pseudomonadati</taxon>
        <taxon>Pseudomonadota</taxon>
        <taxon>Gammaproteobacteria</taxon>
        <taxon>Chromatiales</taxon>
        <taxon>Ectothiorhodospiraceae</taxon>
        <taxon>Halorhodospira</taxon>
    </lineage>
</organism>
<keyword evidence="2" id="KW-0472">Membrane</keyword>
<feature type="compositionally biased region" description="Basic and acidic residues" evidence="1">
    <location>
        <begin position="192"/>
        <end position="204"/>
    </location>
</feature>
<dbReference type="OrthoDB" id="7345733at2"/>
<keyword evidence="2" id="KW-1133">Transmembrane helix</keyword>
<feature type="transmembrane region" description="Helical" evidence="2">
    <location>
        <begin position="72"/>
        <end position="94"/>
    </location>
</feature>
<accession>A0A0X8X812</accession>